<evidence type="ECO:0000256" key="1">
    <source>
        <dbReference type="SAM" id="MobiDB-lite"/>
    </source>
</evidence>
<reference evidence="2 3" key="1">
    <citation type="journal article" date="2013" name="PLoS Genet.">
        <title>Comparative genome structure, secondary metabolite, and effector coding capacity across Cochliobolus pathogens.</title>
        <authorList>
            <person name="Condon B.J."/>
            <person name="Leng Y."/>
            <person name="Wu D."/>
            <person name="Bushley K.E."/>
            <person name="Ohm R.A."/>
            <person name="Otillar R."/>
            <person name="Martin J."/>
            <person name="Schackwitz W."/>
            <person name="Grimwood J."/>
            <person name="MohdZainudin N."/>
            <person name="Xue C."/>
            <person name="Wang R."/>
            <person name="Manning V.A."/>
            <person name="Dhillon B."/>
            <person name="Tu Z.J."/>
            <person name="Steffenson B.J."/>
            <person name="Salamov A."/>
            <person name="Sun H."/>
            <person name="Lowry S."/>
            <person name="LaButti K."/>
            <person name="Han J."/>
            <person name="Copeland A."/>
            <person name="Lindquist E."/>
            <person name="Barry K."/>
            <person name="Schmutz J."/>
            <person name="Baker S.E."/>
            <person name="Ciuffetti L.M."/>
            <person name="Grigoriev I.V."/>
            <person name="Zhong S."/>
            <person name="Turgeon B.G."/>
        </authorList>
    </citation>
    <scope>NUCLEOTIDE SEQUENCE [LARGE SCALE GENOMIC DNA]</scope>
    <source>
        <strain evidence="2 3">FI3</strain>
    </source>
</reference>
<dbReference type="AlphaFoldDB" id="W7EJ94"/>
<dbReference type="RefSeq" id="XP_014560355.1">
    <property type="nucleotide sequence ID" value="XM_014704869.1"/>
</dbReference>
<evidence type="ECO:0000313" key="2">
    <source>
        <dbReference type="EMBL" id="EUN30763.1"/>
    </source>
</evidence>
<gene>
    <name evidence="2" type="ORF">COCVIDRAFT_89579</name>
</gene>
<evidence type="ECO:0000313" key="3">
    <source>
        <dbReference type="Proteomes" id="UP000054337"/>
    </source>
</evidence>
<feature type="compositionally biased region" description="Low complexity" evidence="1">
    <location>
        <begin position="37"/>
        <end position="51"/>
    </location>
</feature>
<dbReference type="Proteomes" id="UP000054337">
    <property type="component" value="Unassembled WGS sequence"/>
</dbReference>
<proteinExistence type="predicted"/>
<name>W7EJ94_BIPV3</name>
<organism evidence="2 3">
    <name type="scientific">Bipolaris victoriae (strain FI3)</name>
    <name type="common">Victoria blight of oats agent</name>
    <name type="synonym">Cochliobolus victoriae</name>
    <dbReference type="NCBI Taxonomy" id="930091"/>
    <lineage>
        <taxon>Eukaryota</taxon>
        <taxon>Fungi</taxon>
        <taxon>Dikarya</taxon>
        <taxon>Ascomycota</taxon>
        <taxon>Pezizomycotina</taxon>
        <taxon>Dothideomycetes</taxon>
        <taxon>Pleosporomycetidae</taxon>
        <taxon>Pleosporales</taxon>
        <taxon>Pleosporineae</taxon>
        <taxon>Pleosporaceae</taxon>
        <taxon>Bipolaris</taxon>
    </lineage>
</organism>
<dbReference type="EMBL" id="KI968703">
    <property type="protein sequence ID" value="EUN30763.1"/>
    <property type="molecule type" value="Genomic_DNA"/>
</dbReference>
<sequence length="85" mass="8587">MGASGGEAEAEADGLGGWFDEEIILRKSFVGAASRTAAQQQPSPALAARQSHACAATPPLQPRPRPVAARGRGASTACLPACLTT</sequence>
<keyword evidence="3" id="KW-1185">Reference proteome</keyword>
<dbReference type="GeneID" id="26259049"/>
<accession>W7EJ94</accession>
<protein>
    <submittedName>
        <fullName evidence="2">Uncharacterized protein</fullName>
    </submittedName>
</protein>
<feature type="region of interest" description="Disordered" evidence="1">
    <location>
        <begin position="33"/>
        <end position="74"/>
    </location>
</feature>
<dbReference type="HOGENOM" id="CLU_2512293_0_0_1"/>